<dbReference type="Pfam" id="PF22725">
    <property type="entry name" value="GFO_IDH_MocA_C3"/>
    <property type="match status" value="1"/>
</dbReference>
<reference evidence="5 6" key="1">
    <citation type="submission" date="2024-04" db="EMBL/GenBank/DDBJ databases">
        <title>Novel species of the genus Ideonella isolated from streams.</title>
        <authorList>
            <person name="Lu H."/>
        </authorList>
    </citation>
    <scope>NUCLEOTIDE SEQUENCE [LARGE SCALE GENOMIC DNA]</scope>
    <source>
        <strain evidence="5 6">DXS29W</strain>
    </source>
</reference>
<sequence length="360" mass="39355">MDNRSTSAPPVRVGLVGFGYAGRTFHAPLLRTTPGMTLTAVASTQAEAVRQALGDEVDVLPHVDALLQRDDIELVVIATPNASHHPQALAALRAGKAVVVDKPFALSAEQAGELVSEAEHRGLLLSVFHNRRWDGDFLTVRSLLHSGRLGRIVHAELHFDRFRGQVRPRWRESADAGGGLWIDLGPHLIDQALQLFGVPEAIGADIASVREGAEADDWFHGQLRYASGLRVTLHASALAAHPGPRFVLHGTKGGYRKWGLDAQEDMLKAGQQPDPARPEDWGADTQSGELRLWRADQPGDLLDAEVLATQRGDYPQYYRAICAALRGHGANPVPPMEALMVMRLIDLGRRSAQERREVAW</sequence>
<dbReference type="PANTHER" id="PTHR43708:SF5">
    <property type="entry name" value="CONSERVED EXPRESSED OXIDOREDUCTASE (EUROFUNG)-RELATED"/>
    <property type="match status" value="1"/>
</dbReference>
<proteinExistence type="inferred from homology"/>
<evidence type="ECO:0000259" key="4">
    <source>
        <dbReference type="Pfam" id="PF22725"/>
    </source>
</evidence>
<dbReference type="InterPro" id="IPR055170">
    <property type="entry name" value="GFO_IDH_MocA-like_dom"/>
</dbReference>
<dbReference type="PANTHER" id="PTHR43708">
    <property type="entry name" value="CONSERVED EXPRESSED OXIDOREDUCTASE (EUROFUNG)"/>
    <property type="match status" value="1"/>
</dbReference>
<evidence type="ECO:0000259" key="3">
    <source>
        <dbReference type="Pfam" id="PF01408"/>
    </source>
</evidence>
<evidence type="ECO:0000256" key="1">
    <source>
        <dbReference type="ARBA" id="ARBA00010928"/>
    </source>
</evidence>
<dbReference type="InterPro" id="IPR051317">
    <property type="entry name" value="Gfo/Idh/MocA_oxidoreduct"/>
</dbReference>
<comment type="similarity">
    <text evidence="1">Belongs to the Gfo/Idh/MocA family.</text>
</comment>
<dbReference type="Gene3D" id="3.30.360.10">
    <property type="entry name" value="Dihydrodipicolinate Reductase, domain 2"/>
    <property type="match status" value="1"/>
</dbReference>
<dbReference type="SUPFAM" id="SSF51735">
    <property type="entry name" value="NAD(P)-binding Rossmann-fold domains"/>
    <property type="match status" value="1"/>
</dbReference>
<name>A0ABU9BZ92_9BURK</name>
<feature type="domain" description="GFO/IDH/MocA-like oxidoreductase" evidence="4">
    <location>
        <begin position="137"/>
        <end position="255"/>
    </location>
</feature>
<keyword evidence="2" id="KW-0560">Oxidoreductase</keyword>
<organism evidence="5 6">
    <name type="scientific">Ideonella lacteola</name>
    <dbReference type="NCBI Taxonomy" id="2984193"/>
    <lineage>
        <taxon>Bacteria</taxon>
        <taxon>Pseudomonadati</taxon>
        <taxon>Pseudomonadota</taxon>
        <taxon>Betaproteobacteria</taxon>
        <taxon>Burkholderiales</taxon>
        <taxon>Sphaerotilaceae</taxon>
        <taxon>Ideonella</taxon>
    </lineage>
</organism>
<comment type="caution">
    <text evidence="5">The sequence shown here is derived from an EMBL/GenBank/DDBJ whole genome shotgun (WGS) entry which is preliminary data.</text>
</comment>
<dbReference type="InterPro" id="IPR000683">
    <property type="entry name" value="Gfo/Idh/MocA-like_OxRdtase_N"/>
</dbReference>
<evidence type="ECO:0000313" key="5">
    <source>
        <dbReference type="EMBL" id="MEK8034142.1"/>
    </source>
</evidence>
<dbReference type="RefSeq" id="WP_341428569.1">
    <property type="nucleotide sequence ID" value="NZ_JBBUTG010000025.1"/>
</dbReference>
<dbReference type="NCBIfam" id="NF008607">
    <property type="entry name" value="PRK11579.1"/>
    <property type="match status" value="1"/>
</dbReference>
<accession>A0ABU9BZ92</accession>
<gene>
    <name evidence="5" type="ORF">AACH06_25230</name>
</gene>
<protein>
    <submittedName>
        <fullName evidence="5">Oxidoreductase</fullName>
    </submittedName>
</protein>
<dbReference type="EMBL" id="JBBUTG010000025">
    <property type="protein sequence ID" value="MEK8034142.1"/>
    <property type="molecule type" value="Genomic_DNA"/>
</dbReference>
<evidence type="ECO:0000313" key="6">
    <source>
        <dbReference type="Proteomes" id="UP001371218"/>
    </source>
</evidence>
<evidence type="ECO:0000256" key="2">
    <source>
        <dbReference type="ARBA" id="ARBA00023002"/>
    </source>
</evidence>
<dbReference type="Gene3D" id="3.40.50.720">
    <property type="entry name" value="NAD(P)-binding Rossmann-like Domain"/>
    <property type="match status" value="1"/>
</dbReference>
<feature type="domain" description="Gfo/Idh/MocA-like oxidoreductase N-terminal" evidence="3">
    <location>
        <begin position="11"/>
        <end position="129"/>
    </location>
</feature>
<keyword evidence="6" id="KW-1185">Reference proteome</keyword>
<dbReference type="Proteomes" id="UP001371218">
    <property type="component" value="Unassembled WGS sequence"/>
</dbReference>
<dbReference type="Pfam" id="PF01408">
    <property type="entry name" value="GFO_IDH_MocA"/>
    <property type="match status" value="1"/>
</dbReference>
<dbReference type="InterPro" id="IPR036291">
    <property type="entry name" value="NAD(P)-bd_dom_sf"/>
</dbReference>